<proteinExistence type="predicted"/>
<dbReference type="EMBL" id="CP002403">
    <property type="protein sequence ID" value="ADU21197.1"/>
    <property type="molecule type" value="Genomic_DNA"/>
</dbReference>
<dbReference type="HOGENOM" id="CLU_2166569_0_0_9"/>
<dbReference type="RefSeq" id="WP_013497388.1">
    <property type="nucleotide sequence ID" value="NC_014833.1"/>
</dbReference>
<organism evidence="1 2">
    <name type="scientific">Ruminococcus albus (strain ATCC 27210 / DSM 20455 / JCM 14654 / NCDO 2250 / 7)</name>
    <dbReference type="NCBI Taxonomy" id="697329"/>
    <lineage>
        <taxon>Bacteria</taxon>
        <taxon>Bacillati</taxon>
        <taxon>Bacillota</taxon>
        <taxon>Clostridia</taxon>
        <taxon>Eubacteriales</taxon>
        <taxon>Oscillospiraceae</taxon>
        <taxon>Ruminococcus</taxon>
    </lineage>
</organism>
<reference evidence="1 2" key="1">
    <citation type="journal article" date="2011" name="J. Bacteriol.">
        <title>Complete genome of the cellulolytic ruminal bacterium Ruminococcus albus 7.</title>
        <authorList>
            <person name="Suen G."/>
            <person name="Stevenson D.M."/>
            <person name="Bruce D.C."/>
            <person name="Chertkov O."/>
            <person name="Copeland A."/>
            <person name="Cheng J.F."/>
            <person name="Detter C."/>
            <person name="Detter J.C."/>
            <person name="Goodwin L.A."/>
            <person name="Han C.S."/>
            <person name="Hauser L.J."/>
            <person name="Ivanova N.N."/>
            <person name="Kyrpides N.C."/>
            <person name="Land M.L."/>
            <person name="Lapidus A."/>
            <person name="Lucas S."/>
            <person name="Ovchinnikova G."/>
            <person name="Pitluck S."/>
            <person name="Tapia R."/>
            <person name="Woyke T."/>
            <person name="Boyum J."/>
            <person name="Mead D."/>
            <person name="Weimer P.J."/>
        </authorList>
    </citation>
    <scope>NUCLEOTIDE SEQUENCE [LARGE SCALE GENOMIC DNA]</scope>
    <source>
        <strain evidence="2">ATCC 27210 / DSM 20455 / JCM 14654 / NCDO 2250 / 7</strain>
    </source>
</reference>
<dbReference type="SUPFAM" id="SSF140453">
    <property type="entry name" value="EsxAB dimer-like"/>
    <property type="match status" value="1"/>
</dbReference>
<accession>E6UHF2</accession>
<gene>
    <name evidence="1" type="ordered locus">Rumal_0649</name>
</gene>
<dbReference type="STRING" id="697329.Rumal_0649"/>
<dbReference type="OrthoDB" id="2083733at2"/>
<dbReference type="InterPro" id="IPR036689">
    <property type="entry name" value="ESAT-6-like_sf"/>
</dbReference>
<evidence type="ECO:0000313" key="1">
    <source>
        <dbReference type="EMBL" id="ADU21197.1"/>
    </source>
</evidence>
<dbReference type="KEGG" id="ral:Rumal_0649"/>
<protein>
    <recommendedName>
        <fullName evidence="3">WXG100 family type VII secretion target</fullName>
    </recommendedName>
</protein>
<dbReference type="eggNOG" id="COG4842">
    <property type="taxonomic scope" value="Bacteria"/>
</dbReference>
<evidence type="ECO:0008006" key="3">
    <source>
        <dbReference type="Google" id="ProtNLM"/>
    </source>
</evidence>
<name>E6UHF2_RUMA7</name>
<dbReference type="AlphaFoldDB" id="E6UHF2"/>
<sequence>MADEFVVDDSVFKSVDITKIAAFINKAPGLVDEFEKIKEDFNNVNSELLAIWVGEGADEYKQETDHILEKIGDLKTTIEAINSTTLADIRKQFSDADDELGKFNRQQASDGE</sequence>
<dbReference type="Proteomes" id="UP000006919">
    <property type="component" value="Chromosome"/>
</dbReference>
<evidence type="ECO:0000313" key="2">
    <source>
        <dbReference type="Proteomes" id="UP000006919"/>
    </source>
</evidence>
<dbReference type="Gene3D" id="1.10.287.1060">
    <property type="entry name" value="ESAT-6-like"/>
    <property type="match status" value="1"/>
</dbReference>